<dbReference type="InterPro" id="IPR003594">
    <property type="entry name" value="HATPase_dom"/>
</dbReference>
<name>A0A9X1HWD7_9BACT</name>
<dbReference type="EMBL" id="JAIXNE010000005">
    <property type="protein sequence ID" value="MCA6078278.1"/>
    <property type="molecule type" value="Genomic_DNA"/>
</dbReference>
<sequence length="136" mass="15735">MKYLYSTSCSKSRLREIRAFTEGVLRKHDMDELEISTIVLAVDEVCANLIIHGHECDDSDELQLEIDIHSDKVIFDIIDRSEMFNINKYKAPQLEDIIKMQRKGGLGLILVKKIMDEIKIFPKGEFYVCQLTKKIA</sequence>
<gene>
    <name evidence="3" type="ORF">LDX50_25625</name>
</gene>
<dbReference type="AlphaFoldDB" id="A0A9X1HWD7"/>
<dbReference type="PANTHER" id="PTHR35526">
    <property type="entry name" value="ANTI-SIGMA-F FACTOR RSBW-RELATED"/>
    <property type="match status" value="1"/>
</dbReference>
<keyword evidence="1" id="KW-0418">Kinase</keyword>
<evidence type="ECO:0000313" key="4">
    <source>
        <dbReference type="Proteomes" id="UP001139409"/>
    </source>
</evidence>
<dbReference type="GO" id="GO:0005524">
    <property type="term" value="F:ATP binding"/>
    <property type="evidence" value="ECO:0007669"/>
    <property type="project" value="UniProtKB-KW"/>
</dbReference>
<organism evidence="3 4">
    <name type="scientific">Fulvivirga sedimenti</name>
    <dbReference type="NCBI Taxonomy" id="2879465"/>
    <lineage>
        <taxon>Bacteria</taxon>
        <taxon>Pseudomonadati</taxon>
        <taxon>Bacteroidota</taxon>
        <taxon>Cytophagia</taxon>
        <taxon>Cytophagales</taxon>
        <taxon>Fulvivirgaceae</taxon>
        <taxon>Fulvivirga</taxon>
    </lineage>
</organism>
<dbReference type="InterPro" id="IPR036890">
    <property type="entry name" value="HATPase_C_sf"/>
</dbReference>
<accession>A0A9X1HWD7</accession>
<dbReference type="Gene3D" id="3.30.565.10">
    <property type="entry name" value="Histidine kinase-like ATPase, C-terminal domain"/>
    <property type="match status" value="1"/>
</dbReference>
<dbReference type="CDD" id="cd16936">
    <property type="entry name" value="HATPase_RsbW-like"/>
    <property type="match status" value="1"/>
</dbReference>
<keyword evidence="3" id="KW-0067">ATP-binding</keyword>
<protein>
    <submittedName>
        <fullName evidence="3">ATP-binding protein</fullName>
    </submittedName>
</protein>
<feature type="domain" description="Histidine kinase/HSP90-like ATPase" evidence="2">
    <location>
        <begin position="11"/>
        <end position="120"/>
    </location>
</feature>
<evidence type="ECO:0000313" key="3">
    <source>
        <dbReference type="EMBL" id="MCA6078278.1"/>
    </source>
</evidence>
<keyword evidence="1" id="KW-0808">Transferase</keyword>
<dbReference type="PANTHER" id="PTHR35526:SF3">
    <property type="entry name" value="ANTI-SIGMA-F FACTOR RSBW"/>
    <property type="match status" value="1"/>
</dbReference>
<dbReference type="RefSeq" id="WP_225699132.1">
    <property type="nucleotide sequence ID" value="NZ_JAIXNE010000005.1"/>
</dbReference>
<evidence type="ECO:0000259" key="2">
    <source>
        <dbReference type="Pfam" id="PF13581"/>
    </source>
</evidence>
<dbReference type="Pfam" id="PF13581">
    <property type="entry name" value="HATPase_c_2"/>
    <property type="match status" value="1"/>
</dbReference>
<keyword evidence="3" id="KW-0547">Nucleotide-binding</keyword>
<evidence type="ECO:0000256" key="1">
    <source>
        <dbReference type="ARBA" id="ARBA00022527"/>
    </source>
</evidence>
<dbReference type="Proteomes" id="UP001139409">
    <property type="component" value="Unassembled WGS sequence"/>
</dbReference>
<keyword evidence="4" id="KW-1185">Reference proteome</keyword>
<proteinExistence type="predicted"/>
<dbReference type="InterPro" id="IPR050267">
    <property type="entry name" value="Anti-sigma-factor_SerPK"/>
</dbReference>
<comment type="caution">
    <text evidence="3">The sequence shown here is derived from an EMBL/GenBank/DDBJ whole genome shotgun (WGS) entry which is preliminary data.</text>
</comment>
<reference evidence="3" key="1">
    <citation type="submission" date="2021-09" db="EMBL/GenBank/DDBJ databases">
        <title>Fulvivirga sp. isolated from coastal sediment.</title>
        <authorList>
            <person name="Yu H."/>
        </authorList>
    </citation>
    <scope>NUCLEOTIDE SEQUENCE</scope>
    <source>
        <strain evidence="3">1062</strain>
    </source>
</reference>
<keyword evidence="1" id="KW-0723">Serine/threonine-protein kinase</keyword>
<dbReference type="GO" id="GO:0004674">
    <property type="term" value="F:protein serine/threonine kinase activity"/>
    <property type="evidence" value="ECO:0007669"/>
    <property type="project" value="UniProtKB-KW"/>
</dbReference>